<evidence type="ECO:0000313" key="12">
    <source>
        <dbReference type="EMBL" id="KAF9497733.1"/>
    </source>
</evidence>
<dbReference type="PANTHER" id="PTHR31361">
    <property type="entry name" value="BETA-GLUCAN SYNTHESIS-ASSOCIATED PROTEIN KRE6-RELATED"/>
    <property type="match status" value="1"/>
</dbReference>
<keyword evidence="5 10" id="KW-1133">Transmembrane helix</keyword>
<dbReference type="GO" id="GO:0031505">
    <property type="term" value="P:fungal-type cell wall organization"/>
    <property type="evidence" value="ECO:0007669"/>
    <property type="project" value="TreeGrafter"/>
</dbReference>
<keyword evidence="3 10" id="KW-0812">Transmembrane</keyword>
<evidence type="ECO:0000256" key="6">
    <source>
        <dbReference type="ARBA" id="ARBA00023136"/>
    </source>
</evidence>
<feature type="region of interest" description="Disordered" evidence="9">
    <location>
        <begin position="1"/>
        <end position="72"/>
    </location>
</feature>
<evidence type="ECO:0000256" key="10">
    <source>
        <dbReference type="SAM" id="Phobius"/>
    </source>
</evidence>
<dbReference type="CDD" id="cd02180">
    <property type="entry name" value="GH16_fungal_KRE6_glucanase"/>
    <property type="match status" value="1"/>
</dbReference>
<organism evidence="12 13">
    <name type="scientific">Pleurotus eryngii</name>
    <name type="common">Boletus of the steppes</name>
    <dbReference type="NCBI Taxonomy" id="5323"/>
    <lineage>
        <taxon>Eukaryota</taxon>
        <taxon>Fungi</taxon>
        <taxon>Dikarya</taxon>
        <taxon>Basidiomycota</taxon>
        <taxon>Agaricomycotina</taxon>
        <taxon>Agaricomycetes</taxon>
        <taxon>Agaricomycetidae</taxon>
        <taxon>Agaricales</taxon>
        <taxon>Pleurotineae</taxon>
        <taxon>Pleurotaceae</taxon>
        <taxon>Pleurotus</taxon>
    </lineage>
</organism>
<proteinExistence type="inferred from homology"/>
<dbReference type="GO" id="GO:0015926">
    <property type="term" value="F:glucosidase activity"/>
    <property type="evidence" value="ECO:0007669"/>
    <property type="project" value="TreeGrafter"/>
</dbReference>
<name>A0A9P6A0L7_PLEER</name>
<comment type="caution">
    <text evidence="12">The sequence shown here is derived from an EMBL/GenBank/DDBJ whole genome shotgun (WGS) entry which is preliminary data.</text>
</comment>
<feature type="transmembrane region" description="Helical" evidence="10">
    <location>
        <begin position="173"/>
        <end position="196"/>
    </location>
</feature>
<dbReference type="OrthoDB" id="412647at2759"/>
<dbReference type="EMBL" id="MU154542">
    <property type="protein sequence ID" value="KAF9497733.1"/>
    <property type="molecule type" value="Genomic_DNA"/>
</dbReference>
<evidence type="ECO:0000313" key="13">
    <source>
        <dbReference type="Proteomes" id="UP000807025"/>
    </source>
</evidence>
<keyword evidence="7" id="KW-0325">Glycoprotein</keyword>
<comment type="similarity">
    <text evidence="2">Belongs to the SKN1/KRE6 family.</text>
</comment>
<dbReference type="FunFam" id="2.60.120.200:FF:000135">
    <property type="entry name" value="Related to KRE6-glucan synthase subunit"/>
    <property type="match status" value="1"/>
</dbReference>
<keyword evidence="8" id="KW-0961">Cell wall biogenesis/degradation</keyword>
<dbReference type="GO" id="GO:0006078">
    <property type="term" value="P:(1-&gt;6)-beta-D-glucan biosynthetic process"/>
    <property type="evidence" value="ECO:0007669"/>
    <property type="project" value="TreeGrafter"/>
</dbReference>
<keyword evidence="13" id="KW-1185">Reference proteome</keyword>
<feature type="domain" description="GH16" evidence="11">
    <location>
        <begin position="232"/>
        <end position="605"/>
    </location>
</feature>
<reference evidence="12" key="1">
    <citation type="submission" date="2020-11" db="EMBL/GenBank/DDBJ databases">
        <authorList>
            <consortium name="DOE Joint Genome Institute"/>
            <person name="Ahrendt S."/>
            <person name="Riley R."/>
            <person name="Andreopoulos W."/>
            <person name="Labutti K."/>
            <person name="Pangilinan J."/>
            <person name="Ruiz-Duenas F.J."/>
            <person name="Barrasa J.M."/>
            <person name="Sanchez-Garcia M."/>
            <person name="Camarero S."/>
            <person name="Miyauchi S."/>
            <person name="Serrano A."/>
            <person name="Linde D."/>
            <person name="Babiker R."/>
            <person name="Drula E."/>
            <person name="Ayuso-Fernandez I."/>
            <person name="Pacheco R."/>
            <person name="Padilla G."/>
            <person name="Ferreira P."/>
            <person name="Barriuso J."/>
            <person name="Kellner H."/>
            <person name="Castanera R."/>
            <person name="Alfaro M."/>
            <person name="Ramirez L."/>
            <person name="Pisabarro A.G."/>
            <person name="Kuo A."/>
            <person name="Tritt A."/>
            <person name="Lipzen A."/>
            <person name="He G."/>
            <person name="Yan M."/>
            <person name="Ng V."/>
            <person name="Cullen D."/>
            <person name="Martin F."/>
            <person name="Rosso M.-N."/>
            <person name="Henrissat B."/>
            <person name="Hibbett D."/>
            <person name="Martinez A.T."/>
            <person name="Grigoriev I.V."/>
        </authorList>
    </citation>
    <scope>NUCLEOTIDE SEQUENCE</scope>
    <source>
        <strain evidence="12">ATCC 90797</strain>
    </source>
</reference>
<dbReference type="InterPro" id="IPR013320">
    <property type="entry name" value="ConA-like_dom_sf"/>
</dbReference>
<dbReference type="PROSITE" id="PS51762">
    <property type="entry name" value="GH16_2"/>
    <property type="match status" value="1"/>
</dbReference>
<accession>A0A9P6A0L7</accession>
<dbReference type="GO" id="GO:0005789">
    <property type="term" value="C:endoplasmic reticulum membrane"/>
    <property type="evidence" value="ECO:0007669"/>
    <property type="project" value="TreeGrafter"/>
</dbReference>
<comment type="subcellular location">
    <subcellularLocation>
        <location evidence="1">Membrane</location>
        <topology evidence="1">Single-pass type II membrane protein</topology>
    </subcellularLocation>
</comment>
<feature type="compositionally biased region" description="Low complexity" evidence="9">
    <location>
        <begin position="30"/>
        <end position="65"/>
    </location>
</feature>
<dbReference type="InterPro" id="IPR000757">
    <property type="entry name" value="Beta-glucanase-like"/>
</dbReference>
<evidence type="ECO:0000259" key="11">
    <source>
        <dbReference type="PROSITE" id="PS51762"/>
    </source>
</evidence>
<evidence type="ECO:0000256" key="8">
    <source>
        <dbReference type="ARBA" id="ARBA00023316"/>
    </source>
</evidence>
<evidence type="ECO:0000256" key="9">
    <source>
        <dbReference type="SAM" id="MobiDB-lite"/>
    </source>
</evidence>
<evidence type="ECO:0000256" key="4">
    <source>
        <dbReference type="ARBA" id="ARBA00022968"/>
    </source>
</evidence>
<keyword evidence="12" id="KW-0378">Hydrolase</keyword>
<evidence type="ECO:0000256" key="1">
    <source>
        <dbReference type="ARBA" id="ARBA00004606"/>
    </source>
</evidence>
<dbReference type="Gene3D" id="2.60.120.200">
    <property type="match status" value="2"/>
</dbReference>
<protein>
    <submittedName>
        <fullName evidence="12">Glycoside hydrolase family 16 protein</fullName>
    </submittedName>
</protein>
<dbReference type="InterPro" id="IPR005629">
    <property type="entry name" value="Skn1/Kre6/Sbg1"/>
</dbReference>
<dbReference type="Pfam" id="PF03935">
    <property type="entry name" value="SKN1_KRE6_Sbg1"/>
    <property type="match status" value="1"/>
</dbReference>
<dbReference type="AlphaFoldDB" id="A0A9P6A0L7"/>
<sequence length="653" mass="71494">MANSSRRVPVPHPGPQDYAAVPTSPRSVMNNNSSNNNYYANANYAQQLPSQTPSRTPSRTPSSGSRKVRSGRGAIAHGVASGQIGGGYGPYSYTPAPSANSGVYTASRFSAPPSDATIAHNAGEKQTILPTTTTVPQYLWDRDPDVDDDLHNPDPVRDARENRSFTIFSGRGWLNAIAIFVLVTGLIVLFAGYPIISYVNKSTFAPGGFNIGGINGTGQIPVLPGLPKLIDDDTPQNVRSRTGSDGKRYNLVFSDEFNTDGRTFYPGDDPFWEAVDLHYWPTGDLEWYDPSAITTEDGKLVITMSQKPSHDLNFESGMLQSWNKFCFTTGYIEVSMSMPGSPKAPGLWPAAWTLGNLGRAGYGATTEGTWPYSYAACDVGTFPNQTARDGTPEAAATGSQGNTELSFLPGQRLSACTCTGSDHPGPRTDVGRAAPEIDIIETQIDTNLWRGEVSQTFQVAPFNYKSVFDNTEPASVIHGSDTHYNSYAGGEFQQAVSALTYIDDQFYNNTAYAPYAFEYWSNPNRRDEGYITWYSNGEQTWTATAAATGPDPISQVSARIIPEEPMYIILNLGLAPNFQKQDFKNLQFPSKMYVDYVRVYQRDDVKNGVTCNPPSRPTADYIDNHINAFSNPNLTTWRDAGYTFPRNSLYDGC</sequence>
<evidence type="ECO:0000256" key="2">
    <source>
        <dbReference type="ARBA" id="ARBA00010962"/>
    </source>
</evidence>
<gene>
    <name evidence="12" type="ORF">BDN71DRAFT_1387326</name>
</gene>
<evidence type="ECO:0000256" key="7">
    <source>
        <dbReference type="ARBA" id="ARBA00023180"/>
    </source>
</evidence>
<dbReference type="Proteomes" id="UP000807025">
    <property type="component" value="Unassembled WGS sequence"/>
</dbReference>
<dbReference type="SUPFAM" id="SSF49899">
    <property type="entry name" value="Concanavalin A-like lectins/glucanases"/>
    <property type="match status" value="1"/>
</dbReference>
<keyword evidence="4" id="KW-0735">Signal-anchor</keyword>
<evidence type="ECO:0000256" key="3">
    <source>
        <dbReference type="ARBA" id="ARBA00022692"/>
    </source>
</evidence>
<evidence type="ECO:0000256" key="5">
    <source>
        <dbReference type="ARBA" id="ARBA00022989"/>
    </source>
</evidence>
<dbReference type="GO" id="GO:0005886">
    <property type="term" value="C:plasma membrane"/>
    <property type="evidence" value="ECO:0007669"/>
    <property type="project" value="TreeGrafter"/>
</dbReference>
<dbReference type="PANTHER" id="PTHR31361:SF15">
    <property type="entry name" value="GH16 DOMAIN-CONTAINING PROTEIN"/>
    <property type="match status" value="1"/>
</dbReference>
<keyword evidence="6 10" id="KW-0472">Membrane</keyword>